<proteinExistence type="predicted"/>
<evidence type="ECO:0000313" key="4">
    <source>
        <dbReference type="Proteomes" id="UP000632138"/>
    </source>
</evidence>
<dbReference type="NCBIfam" id="NF033788">
    <property type="entry name" value="HTH_metalloreg"/>
    <property type="match status" value="1"/>
</dbReference>
<dbReference type="PANTHER" id="PTHR38600">
    <property type="entry name" value="TRANSCRIPTIONAL REGULATORY PROTEIN"/>
    <property type="match status" value="1"/>
</dbReference>
<gene>
    <name evidence="3" type="ORF">JIG36_47330</name>
</gene>
<feature type="region of interest" description="Disordered" evidence="1">
    <location>
        <begin position="109"/>
        <end position="161"/>
    </location>
</feature>
<evidence type="ECO:0000259" key="2">
    <source>
        <dbReference type="PROSITE" id="PS50987"/>
    </source>
</evidence>
<dbReference type="InterPro" id="IPR036390">
    <property type="entry name" value="WH_DNA-bd_sf"/>
</dbReference>
<dbReference type="Gene3D" id="1.10.10.10">
    <property type="entry name" value="Winged helix-like DNA-binding domain superfamily/Winged helix DNA-binding domain"/>
    <property type="match status" value="1"/>
</dbReference>
<accession>A0ABS2ATG2</accession>
<name>A0ABS2ATG2_9ACTN</name>
<feature type="domain" description="HTH arsR-type" evidence="2">
    <location>
        <begin position="1"/>
        <end position="93"/>
    </location>
</feature>
<dbReference type="SMART" id="SM00418">
    <property type="entry name" value="HTH_ARSR"/>
    <property type="match status" value="1"/>
</dbReference>
<evidence type="ECO:0000256" key="1">
    <source>
        <dbReference type="SAM" id="MobiDB-lite"/>
    </source>
</evidence>
<evidence type="ECO:0000313" key="3">
    <source>
        <dbReference type="EMBL" id="MBM2623135.1"/>
    </source>
</evidence>
<dbReference type="EMBL" id="JAENHP010000032">
    <property type="protein sequence ID" value="MBM2623135.1"/>
    <property type="molecule type" value="Genomic_DNA"/>
</dbReference>
<keyword evidence="4" id="KW-1185">Reference proteome</keyword>
<protein>
    <submittedName>
        <fullName evidence="3">Helix-turn-helix transcriptional regulator</fullName>
    </submittedName>
</protein>
<dbReference type="PANTHER" id="PTHR38600:SF2">
    <property type="entry name" value="SLL0088 PROTEIN"/>
    <property type="match status" value="1"/>
</dbReference>
<dbReference type="PROSITE" id="PS50987">
    <property type="entry name" value="HTH_ARSR_2"/>
    <property type="match status" value="1"/>
</dbReference>
<organism evidence="3 4">
    <name type="scientific">Paractinoplanes ovalisporus</name>
    <dbReference type="NCBI Taxonomy" id="2810368"/>
    <lineage>
        <taxon>Bacteria</taxon>
        <taxon>Bacillati</taxon>
        <taxon>Actinomycetota</taxon>
        <taxon>Actinomycetes</taxon>
        <taxon>Micromonosporales</taxon>
        <taxon>Micromonosporaceae</taxon>
        <taxon>Paractinoplanes</taxon>
    </lineage>
</organism>
<dbReference type="InterPro" id="IPR036388">
    <property type="entry name" value="WH-like_DNA-bd_sf"/>
</dbReference>
<dbReference type="InterPro" id="IPR001845">
    <property type="entry name" value="HTH_ArsR_DNA-bd_dom"/>
</dbReference>
<dbReference type="PRINTS" id="PR00778">
    <property type="entry name" value="HTHARSR"/>
</dbReference>
<feature type="compositionally biased region" description="Basic and acidic residues" evidence="1">
    <location>
        <begin position="109"/>
        <end position="135"/>
    </location>
</feature>
<comment type="caution">
    <text evidence="3">The sequence shown here is derived from an EMBL/GenBank/DDBJ whole genome shotgun (WGS) entry which is preliminary data.</text>
</comment>
<reference evidence="3 4" key="1">
    <citation type="submission" date="2021-01" db="EMBL/GenBank/DDBJ databases">
        <title>Actinoplanes sp. nov. LDG1-06 isolated from lichen.</title>
        <authorList>
            <person name="Saeng-In P."/>
            <person name="Phongsopitanun W."/>
            <person name="Kanchanasin P."/>
            <person name="Yuki M."/>
            <person name="Kudo T."/>
            <person name="Ohkuma M."/>
            <person name="Tanasupawat S."/>
        </authorList>
    </citation>
    <scope>NUCLEOTIDE SEQUENCE [LARGE SCALE GENOMIC DNA]</scope>
    <source>
        <strain evidence="3 4">LDG1-06</strain>
    </source>
</reference>
<dbReference type="SUPFAM" id="SSF46785">
    <property type="entry name" value="Winged helix' DNA-binding domain"/>
    <property type="match status" value="1"/>
</dbReference>
<dbReference type="CDD" id="cd00090">
    <property type="entry name" value="HTH_ARSR"/>
    <property type="match status" value="1"/>
</dbReference>
<feature type="compositionally biased region" description="Basic and acidic residues" evidence="1">
    <location>
        <begin position="144"/>
        <end position="161"/>
    </location>
</feature>
<sequence>MVQQEGLDRVFASLADSTRREVLIRLGAGPATIGELAEPAGITLTGMKKHVQVLEDAGLVVTEKVGRARQCRLAPAPLDDAMAWISFYQRLWARRLDGLDAYFTLRRGRDETNPHGEESPRDEAGRNRERDRADQRGGSGGAGERQEQEHTEQRRGRDETE</sequence>
<dbReference type="Pfam" id="PF12840">
    <property type="entry name" value="HTH_20"/>
    <property type="match status" value="1"/>
</dbReference>
<dbReference type="Proteomes" id="UP000632138">
    <property type="component" value="Unassembled WGS sequence"/>
</dbReference>
<dbReference type="InterPro" id="IPR011991">
    <property type="entry name" value="ArsR-like_HTH"/>
</dbReference>